<accession>A0ABP4XAP5</accession>
<sequence>MALVRRPVSVGRASVPVHAPYATVPPPAAAPAPARTGAPAGAPGAVYGGAGGWDDDRDSTNHMPVVGAPASPGLPPLAAGAPMFGASPPYDPNTAAAPTLPAHPLAVLGAFGAAIIGGLTAMGIGEASTITPFRVEDQVSAFGALIVFAAAVERVLEPVTRWMPGRKPQERYERALADMDNGVPGATQIAAVAKAACERARASRGVLMWGIATALSTVLSASAGFYLLRTLNANPDWNGVPAWIDAIVTGLIVGSGTKPLHDLITKVQNPKEGKGS</sequence>
<reference evidence="4" key="1">
    <citation type="journal article" date="2019" name="Int. J. Syst. Evol. Microbiol.">
        <title>The Global Catalogue of Microorganisms (GCM) 10K type strain sequencing project: providing services to taxonomists for standard genome sequencing and annotation.</title>
        <authorList>
            <consortium name="The Broad Institute Genomics Platform"/>
            <consortium name="The Broad Institute Genome Sequencing Center for Infectious Disease"/>
            <person name="Wu L."/>
            <person name="Ma J."/>
        </authorList>
    </citation>
    <scope>NUCLEOTIDE SEQUENCE [LARGE SCALE GENOMIC DNA]</scope>
    <source>
        <strain evidence="4">JCM 13249</strain>
    </source>
</reference>
<evidence type="ECO:0000313" key="3">
    <source>
        <dbReference type="EMBL" id="GAA1775500.1"/>
    </source>
</evidence>
<feature type="transmembrane region" description="Helical" evidence="2">
    <location>
        <begin position="105"/>
        <end position="124"/>
    </location>
</feature>
<proteinExistence type="predicted"/>
<feature type="transmembrane region" description="Helical" evidence="2">
    <location>
        <begin position="139"/>
        <end position="156"/>
    </location>
</feature>
<dbReference type="Proteomes" id="UP001500655">
    <property type="component" value="Unassembled WGS sequence"/>
</dbReference>
<name>A0ABP4XAP5_9ACTN</name>
<evidence type="ECO:0000256" key="2">
    <source>
        <dbReference type="SAM" id="Phobius"/>
    </source>
</evidence>
<keyword evidence="2" id="KW-0472">Membrane</keyword>
<feature type="transmembrane region" description="Helical" evidence="2">
    <location>
        <begin position="206"/>
        <end position="228"/>
    </location>
</feature>
<keyword evidence="2" id="KW-0812">Transmembrane</keyword>
<feature type="region of interest" description="Disordered" evidence="1">
    <location>
        <begin position="46"/>
        <end position="70"/>
    </location>
</feature>
<comment type="caution">
    <text evidence="3">The sequence shown here is derived from an EMBL/GenBank/DDBJ whole genome shotgun (WGS) entry which is preliminary data.</text>
</comment>
<dbReference type="EMBL" id="BAAALS010000043">
    <property type="protein sequence ID" value="GAA1775500.1"/>
    <property type="molecule type" value="Genomic_DNA"/>
</dbReference>
<keyword evidence="2" id="KW-1133">Transmembrane helix</keyword>
<evidence type="ECO:0000256" key="1">
    <source>
        <dbReference type="SAM" id="MobiDB-lite"/>
    </source>
</evidence>
<keyword evidence="4" id="KW-1185">Reference proteome</keyword>
<organism evidence="3 4">
    <name type="scientific">Luedemannella helvata</name>
    <dbReference type="NCBI Taxonomy" id="349315"/>
    <lineage>
        <taxon>Bacteria</taxon>
        <taxon>Bacillati</taxon>
        <taxon>Actinomycetota</taxon>
        <taxon>Actinomycetes</taxon>
        <taxon>Micromonosporales</taxon>
        <taxon>Micromonosporaceae</taxon>
        <taxon>Luedemannella</taxon>
    </lineage>
</organism>
<gene>
    <name evidence="3" type="ORF">GCM10009681_53810</name>
</gene>
<evidence type="ECO:0000313" key="4">
    <source>
        <dbReference type="Proteomes" id="UP001500655"/>
    </source>
</evidence>
<dbReference type="RefSeq" id="WP_344088022.1">
    <property type="nucleotide sequence ID" value="NZ_BAAALS010000043.1"/>
</dbReference>
<protein>
    <submittedName>
        <fullName evidence="3">Uncharacterized protein</fullName>
    </submittedName>
</protein>